<feature type="domain" description="Exoribonuclease phosphorolytic" evidence="8">
    <location>
        <begin position="198"/>
        <end position="261"/>
    </location>
</feature>
<organism evidence="9 10">
    <name type="scientific">Clavelina lepadiformis</name>
    <name type="common">Light-bulb sea squirt</name>
    <name type="synonym">Ascidia lepadiformis</name>
    <dbReference type="NCBI Taxonomy" id="159417"/>
    <lineage>
        <taxon>Eukaryota</taxon>
        <taxon>Metazoa</taxon>
        <taxon>Chordata</taxon>
        <taxon>Tunicata</taxon>
        <taxon>Ascidiacea</taxon>
        <taxon>Aplousobranchia</taxon>
        <taxon>Clavelinidae</taxon>
        <taxon>Clavelina</taxon>
    </lineage>
</organism>
<evidence type="ECO:0000256" key="3">
    <source>
        <dbReference type="ARBA" id="ARBA00006678"/>
    </source>
</evidence>
<dbReference type="PANTHER" id="PTHR11097">
    <property type="entry name" value="EXOSOME COMPLEX EXONUCLEASE RIBOSOMAL RNA PROCESSING PROTEIN"/>
    <property type="match status" value="1"/>
</dbReference>
<keyword evidence="5" id="KW-0271">Exosome</keyword>
<dbReference type="Gene3D" id="3.30.230.70">
    <property type="entry name" value="GHMP Kinase, N-terminal domain"/>
    <property type="match status" value="1"/>
</dbReference>
<evidence type="ECO:0000313" key="10">
    <source>
        <dbReference type="Proteomes" id="UP001642483"/>
    </source>
</evidence>
<comment type="similarity">
    <text evidence="3">Belongs to the RNase PH family.</text>
</comment>
<evidence type="ECO:0000256" key="5">
    <source>
        <dbReference type="ARBA" id="ARBA00022835"/>
    </source>
</evidence>
<dbReference type="CDD" id="cd11367">
    <property type="entry name" value="RNase_PH_RRP42"/>
    <property type="match status" value="1"/>
</dbReference>
<dbReference type="Proteomes" id="UP001642483">
    <property type="component" value="Unassembled WGS sequence"/>
</dbReference>
<dbReference type="InterPro" id="IPR027408">
    <property type="entry name" value="PNPase/RNase_PH_dom_sf"/>
</dbReference>
<evidence type="ECO:0000256" key="6">
    <source>
        <dbReference type="ARBA" id="ARBA00042523"/>
    </source>
</evidence>
<evidence type="ECO:0000256" key="1">
    <source>
        <dbReference type="ARBA" id="ARBA00004496"/>
    </source>
</evidence>
<evidence type="ECO:0000256" key="4">
    <source>
        <dbReference type="ARBA" id="ARBA00022490"/>
    </source>
</evidence>
<accession>A0ABP0H3A8</accession>
<gene>
    <name evidence="9" type="ORF">CVLEPA_LOCUS31919</name>
</gene>
<evidence type="ECO:0000256" key="2">
    <source>
        <dbReference type="ARBA" id="ARBA00004604"/>
    </source>
</evidence>
<dbReference type="InterPro" id="IPR001247">
    <property type="entry name" value="ExoRNase_PH_dom1"/>
</dbReference>
<dbReference type="InterPro" id="IPR050590">
    <property type="entry name" value="Exosome_comp_Rrp42_subfam"/>
</dbReference>
<sequence length="290" mass="31662">MAKAILGDSEKWFIVHGVQDDFRTDGRSCENYRHIELETGILSNTHGSARIRLGSSELLVGVKVELGTPKPQRINEGWLEFHVDCSPNAHPVFQGRGGKELSDNICSMLTRVYRNNTVMDLEALGVIPQKHCWVVHVDVLILECGGNLIDAASIAVKAALYNTGIPNISLTDGDEGEVEINLPDDPEDVKHLKTINCPVLVTLSKIGNRHIVDATDEEECCCSASLVMGVTRRGHTVGVRKMGGGSLDPESVTEMIDSGKKIGRQLHISLDKLLKIEAGMSEDIKQTGYL</sequence>
<dbReference type="SUPFAM" id="SSF54211">
    <property type="entry name" value="Ribosomal protein S5 domain 2-like"/>
    <property type="match status" value="1"/>
</dbReference>
<proteinExistence type="inferred from homology"/>
<evidence type="ECO:0000313" key="9">
    <source>
        <dbReference type="EMBL" id="CAK8698480.1"/>
    </source>
</evidence>
<comment type="caution">
    <text evidence="9">The sequence shown here is derived from an EMBL/GenBank/DDBJ whole genome shotgun (WGS) entry which is preliminary data.</text>
</comment>
<keyword evidence="4" id="KW-0963">Cytoplasm</keyword>
<dbReference type="InterPro" id="IPR015847">
    <property type="entry name" value="ExoRNase_PH_dom2"/>
</dbReference>
<dbReference type="SUPFAM" id="SSF55666">
    <property type="entry name" value="Ribonuclease PH domain 2-like"/>
    <property type="match status" value="1"/>
</dbReference>
<dbReference type="PANTHER" id="PTHR11097:SF8">
    <property type="entry name" value="EXOSOME COMPLEX COMPONENT RRP42"/>
    <property type="match status" value="1"/>
</dbReference>
<reference evidence="9 10" key="1">
    <citation type="submission" date="2024-02" db="EMBL/GenBank/DDBJ databases">
        <authorList>
            <person name="Daric V."/>
            <person name="Darras S."/>
        </authorList>
    </citation>
    <scope>NUCLEOTIDE SEQUENCE [LARGE SCALE GENOMIC DNA]</scope>
</reference>
<dbReference type="InterPro" id="IPR020568">
    <property type="entry name" value="Ribosomal_Su5_D2-typ_SF"/>
</dbReference>
<evidence type="ECO:0000259" key="7">
    <source>
        <dbReference type="Pfam" id="PF01138"/>
    </source>
</evidence>
<dbReference type="Pfam" id="PF03725">
    <property type="entry name" value="RNase_PH_C"/>
    <property type="match status" value="1"/>
</dbReference>
<dbReference type="EMBL" id="CAWYQH010000174">
    <property type="protein sequence ID" value="CAK8698480.1"/>
    <property type="molecule type" value="Genomic_DNA"/>
</dbReference>
<evidence type="ECO:0000259" key="8">
    <source>
        <dbReference type="Pfam" id="PF03725"/>
    </source>
</evidence>
<keyword evidence="10" id="KW-1185">Reference proteome</keyword>
<dbReference type="InterPro" id="IPR036345">
    <property type="entry name" value="ExoRNase_PH_dom2_sf"/>
</dbReference>
<protein>
    <recommendedName>
        <fullName evidence="6">Ribosomal RNA-processing protein 42</fullName>
    </recommendedName>
</protein>
<feature type="domain" description="Exoribonuclease phosphorolytic" evidence="7">
    <location>
        <begin position="32"/>
        <end position="166"/>
    </location>
</feature>
<name>A0ABP0H3A8_CLALP</name>
<comment type="subcellular location">
    <subcellularLocation>
        <location evidence="1">Cytoplasm</location>
    </subcellularLocation>
    <subcellularLocation>
        <location evidence="2">Nucleus</location>
        <location evidence="2">Nucleolus</location>
    </subcellularLocation>
</comment>
<dbReference type="Pfam" id="PF01138">
    <property type="entry name" value="RNase_PH"/>
    <property type="match status" value="1"/>
</dbReference>